<dbReference type="EMBL" id="QFPX01000015">
    <property type="protein sequence ID" value="PZQ53392.1"/>
    <property type="molecule type" value="Genomic_DNA"/>
</dbReference>
<proteinExistence type="predicted"/>
<name>A0A2W5NIX8_9SPHN</name>
<dbReference type="AlphaFoldDB" id="A0A2W5NIX8"/>
<reference evidence="1 2" key="1">
    <citation type="submission" date="2017-08" db="EMBL/GenBank/DDBJ databases">
        <title>Infants hospitalized years apart are colonized by the same room-sourced microbial strains.</title>
        <authorList>
            <person name="Brooks B."/>
            <person name="Olm M.R."/>
            <person name="Firek B.A."/>
            <person name="Baker R."/>
            <person name="Thomas B.C."/>
            <person name="Morowitz M.J."/>
            <person name="Banfield J.F."/>
        </authorList>
    </citation>
    <scope>NUCLEOTIDE SEQUENCE [LARGE SCALE GENOMIC DNA]</scope>
    <source>
        <strain evidence="1">S2_005_002_R2_33</strain>
    </source>
</reference>
<dbReference type="Proteomes" id="UP000249082">
    <property type="component" value="Unassembled WGS sequence"/>
</dbReference>
<gene>
    <name evidence="1" type="ORF">DI555_16355</name>
</gene>
<sequence length="902" mass="100070">MIRAGLAGVFLPALEGQLQAAPSPAPAPRKIGSVLSGRGKPFKLGFDGGRVTSLTCASQAIPGDFIHAGAGLGNATGTYRIPDGPWQRFETRTLEPEHVRQSESGVETRYLLAPGISVTSSVAHEAEGLYLTLTLSNETALPVEFGDLALPLPINMIHAAKGDPDALLKHSFISGRSSHIFWQRKDSLTPWLAMLPEKGAALEYWDAPKDSPDLYRVFFHAAAEVAAVKAAGSRWRLPATSLTLAPGATAGRGVRFLLVDGYAAMRRTIAEHGLIDVEVVPGMTVPTDLDVTLSLASSVSVVRLEPEHPAQTDWTPLGERAGRKLFRVRFARLGENHVTLHQADGGRTTLEFFVTEPVETMIAKRGAFIAAHRHRDPAKWYDGLLAEWNMESQTLLGPENYDRIKGWRIYEVTCDDPGLSKPAFLAAKNAEYPVQAEIDALDDYVEHFVWGGLQRTTEEQWPYALYGIPDWKRNRDSADPGEKGRKHFWRPYDYPHIALMYFALYRIARDRHGFRTRLAAADYLQRAFGTARAMFVIPKEIIDWTADSTGFYNELVIPDVIEALRREGLVAQADELSGHWEHKVAHFVNEVDDLFASEYAFDSTGFESTQAIARYALDRPERFPPERARAFAKRQMDANLFCRGWLQPSYYTLGSDYRAQAGDAYTLSYMAQMGGWAILDHALNDASDHRPLLRLGHASALSSWALLNSGTPESGYGYWYPGKANDGGAGGGFEPAALGETWLDQPHRHGSWYYSCEIDLGFCGALRAAATTLVDDELFGRMALSGVLEERDDQLLVHPRDGVRRRFHARLEERSLDIQLLDDGRFASDMPIRVSPLLDHCEFAIDHSSGPARTLRIRISGRNFSRWNFSGAAQALSAGEYAIEVKEGTRRTNLKARADRTG</sequence>
<evidence type="ECO:0000313" key="1">
    <source>
        <dbReference type="EMBL" id="PZQ53392.1"/>
    </source>
</evidence>
<dbReference type="InterPro" id="IPR043750">
    <property type="entry name" value="DUF5695"/>
</dbReference>
<protein>
    <submittedName>
        <fullName evidence="1">Uncharacterized protein</fullName>
    </submittedName>
</protein>
<comment type="caution">
    <text evidence="1">The sequence shown here is derived from an EMBL/GenBank/DDBJ whole genome shotgun (WGS) entry which is preliminary data.</text>
</comment>
<dbReference type="Pfam" id="PF18951">
    <property type="entry name" value="DUF5695"/>
    <property type="match status" value="1"/>
</dbReference>
<accession>A0A2W5NIX8</accession>
<organism evidence="1 2">
    <name type="scientific">Novosphingobium pentaromativorans</name>
    <dbReference type="NCBI Taxonomy" id="205844"/>
    <lineage>
        <taxon>Bacteria</taxon>
        <taxon>Pseudomonadati</taxon>
        <taxon>Pseudomonadota</taxon>
        <taxon>Alphaproteobacteria</taxon>
        <taxon>Sphingomonadales</taxon>
        <taxon>Sphingomonadaceae</taxon>
        <taxon>Novosphingobium</taxon>
    </lineage>
</organism>
<evidence type="ECO:0000313" key="2">
    <source>
        <dbReference type="Proteomes" id="UP000249082"/>
    </source>
</evidence>